<name>A0ABZ0SFT8_9GAMM</name>
<gene>
    <name evidence="2" type="ORF">Thiowin_05045</name>
</gene>
<evidence type="ECO:0000313" key="2">
    <source>
        <dbReference type="EMBL" id="WPL19896.1"/>
    </source>
</evidence>
<dbReference type="SUPFAM" id="SSF52540">
    <property type="entry name" value="P-loop containing nucleoside triphosphate hydrolases"/>
    <property type="match status" value="1"/>
</dbReference>
<dbReference type="InterPro" id="IPR047679">
    <property type="entry name" value="BREX_BrxC"/>
</dbReference>
<dbReference type="NCBIfam" id="NF033441">
    <property type="entry name" value="BREX_BrxC"/>
    <property type="match status" value="1"/>
</dbReference>
<dbReference type="InterPro" id="IPR027417">
    <property type="entry name" value="P-loop_NTPase"/>
</dbReference>
<evidence type="ECO:0000259" key="1">
    <source>
        <dbReference type="Pfam" id="PF25791"/>
    </source>
</evidence>
<proteinExistence type="predicted"/>
<reference evidence="2 3" key="1">
    <citation type="journal article" date="2023" name="Microorganisms">
        <title>Thiorhodovibrio frisius and Trv. litoralis spp. nov., Two Novel Members from a Clade of Fastidious Purple Sulfur Bacteria That Exhibit Unique Red-Shifted Light-Harvesting Capabilities.</title>
        <authorList>
            <person name="Methner A."/>
            <person name="Kuzyk S.B."/>
            <person name="Petersen J."/>
            <person name="Bauer S."/>
            <person name="Brinkmann H."/>
            <person name="Sichau K."/>
            <person name="Wanner G."/>
            <person name="Wolf J."/>
            <person name="Neumann-Schaal M."/>
            <person name="Henke P."/>
            <person name="Tank M."/>
            <person name="Sproer C."/>
            <person name="Bunk B."/>
            <person name="Overmann J."/>
        </authorList>
    </citation>
    <scope>NUCLEOTIDE SEQUENCE [LARGE SCALE GENOMIC DNA]</scope>
    <source>
        <strain evidence="2 3">DSM 6702</strain>
    </source>
</reference>
<dbReference type="Proteomes" id="UP001432180">
    <property type="component" value="Chromosome"/>
</dbReference>
<evidence type="ECO:0000313" key="3">
    <source>
        <dbReference type="Proteomes" id="UP001432180"/>
    </source>
</evidence>
<sequence length="1187" mass="132132">MADGQTPAQLIKTLFALDIKREIEEVIKVDQNDEQIVHDEITEYIVTDAIRTNFRNILRKYWETKNNPHEGIGIWVSGFFGSGKSSFAKMLGLALQNRAVLGDSAAELIGKRTGDNEIHVLLKQISEQIPTDAVIFDVSTDRGIRSGNQSITEIMYRLFLKHLGYAEDLDLAELEITLEQKGELDAFKAAYQQEFDQDWDENKDLIAFSLGEASAVMHKLYPNRYATPDSWVQAAQDKADITAGKLAERCRDLMQRRRQRQNLVFVIDEVGQFVSRDVQKMLDLQGVVQSLGRISRGKSWLIVTSQEKLTELVSGLDDKRVELARLMDRFPSERQVHLEPADISEVTSKRVLSKNAAAEKLLRDLFTTHSGRLMANTHLTADIKLPELATDRFMELYPLLPYQIDLIIEVVSGLRTQGGASKHVGGANRTIIKLAQQLLIHNAVGLANKPVGSLARIDQIYDLVSGNIPSEIRGKITAIGTEVEHHFAQPVAKAICLLQYVQNIHRTAENIAATLHDTVAGDSRLPDVKQALEQLVSAHKVRLHEGQYRIPTPAEDDWETTRARLQANPGEINRLYTAVVTGLWEPRPSHNLADAKIFKAGLTFNGRSLVEEDIRFNLTFTDAGDDFTTRGAEARTRSQQDTQEVFWVAGLDDHIERITAEVHRSKEMLSRKERGARTKDETALVTEEKQRLSRVQSDLKRLLNQAMLTGAIYFRGNDRSPDDHLDTVTKAANRVLGQVLPDVYTRFSEGAAKVSTKDLESLLTSESLRGITPVFAQLGLIRDENGQPVINADTGALKEVLDRIENKTSYGEIASGKYLIDEFAKEPFGWNLDVVRLFVVSLVRAGTIRATSKGAVIENALSTDARTTFTSNNLFKACSFQKRVSGTDIEDWLQAEEAFRDVFGKQLPELQAGVIASTIRAAVGAAEEALQEILTRLLTHRLPGTEVLQEALDQMRSIRGGSDDDAITTFNAAYKGIKEAIKRGSALTSVLTEPALLGLKNARTALDDHWPFLEQEPDLPDGLAERAATLADLLARETFFRELAAIDQAAAALRSEYQQRFDAALNARADAYSQALDKLHAQDAWGELNDEQQARIAQPLESRAETQVPATTSIPFLRSELSACPQHYKQAVREMLELIEGQQLVTISVSDFFSGRIETEAQLKTALSGIQQKVEKLLGQGKKVLVQ</sequence>
<feature type="domain" description="Probable ATP-binding protein BrxC winged helix-turn-helix" evidence="1">
    <location>
        <begin position="794"/>
        <end position="877"/>
    </location>
</feature>
<organism evidence="2 3">
    <name type="scientific">Thiorhodovibrio winogradskyi</name>
    <dbReference type="NCBI Taxonomy" id="77007"/>
    <lineage>
        <taxon>Bacteria</taxon>
        <taxon>Pseudomonadati</taxon>
        <taxon>Pseudomonadota</taxon>
        <taxon>Gammaproteobacteria</taxon>
        <taxon>Chromatiales</taxon>
        <taxon>Chromatiaceae</taxon>
        <taxon>Thiorhodovibrio</taxon>
    </lineage>
</organism>
<protein>
    <recommendedName>
        <fullName evidence="1">Probable ATP-binding protein BrxC winged helix-turn-helix domain-containing protein</fullName>
    </recommendedName>
</protein>
<dbReference type="InterPro" id="IPR058038">
    <property type="entry name" value="BREX_BrxC_wHTH"/>
</dbReference>
<dbReference type="EMBL" id="CP121472">
    <property type="protein sequence ID" value="WPL19896.1"/>
    <property type="molecule type" value="Genomic_DNA"/>
</dbReference>
<dbReference type="Pfam" id="PF25791">
    <property type="entry name" value="WHD_BREX_BrxC"/>
    <property type="match status" value="1"/>
</dbReference>
<keyword evidence="3" id="KW-1185">Reference proteome</keyword>
<dbReference type="RefSeq" id="WP_328985650.1">
    <property type="nucleotide sequence ID" value="NZ_CP121472.1"/>
</dbReference>
<accession>A0ABZ0SFT8</accession>